<evidence type="ECO:0000259" key="1">
    <source>
        <dbReference type="SMART" id="SM00579"/>
    </source>
</evidence>
<feature type="domain" description="FBD" evidence="1">
    <location>
        <begin position="214"/>
        <end position="284"/>
    </location>
</feature>
<dbReference type="PANTHER" id="PTHR31293:SF12">
    <property type="entry name" value="RNI-LIKE SUPERFAMILY PROTEIN"/>
    <property type="match status" value="1"/>
</dbReference>
<proteinExistence type="predicted"/>
<dbReference type="AlphaFoldDB" id="A0A1J3FTB0"/>
<protein>
    <submittedName>
        <fullName evidence="2">Putative F-box protein</fullName>
    </submittedName>
</protein>
<organism evidence="2">
    <name type="scientific">Noccaea caerulescens</name>
    <name type="common">Alpine penny-cress</name>
    <name type="synonym">Thlaspi caerulescens</name>
    <dbReference type="NCBI Taxonomy" id="107243"/>
    <lineage>
        <taxon>Eukaryota</taxon>
        <taxon>Viridiplantae</taxon>
        <taxon>Streptophyta</taxon>
        <taxon>Embryophyta</taxon>
        <taxon>Tracheophyta</taxon>
        <taxon>Spermatophyta</taxon>
        <taxon>Magnoliopsida</taxon>
        <taxon>eudicotyledons</taxon>
        <taxon>Gunneridae</taxon>
        <taxon>Pentapetalae</taxon>
        <taxon>rosids</taxon>
        <taxon>malvids</taxon>
        <taxon>Brassicales</taxon>
        <taxon>Brassicaceae</taxon>
        <taxon>Coluteocarpeae</taxon>
        <taxon>Noccaea</taxon>
    </lineage>
</organism>
<dbReference type="InterPro" id="IPR055294">
    <property type="entry name" value="FBL60-like"/>
</dbReference>
<dbReference type="EMBL" id="GEVK01007008">
    <property type="protein sequence ID" value="JAU45824.1"/>
    <property type="molecule type" value="Transcribed_RNA"/>
</dbReference>
<dbReference type="InterPro" id="IPR006566">
    <property type="entry name" value="FBD"/>
</dbReference>
<dbReference type="SUPFAM" id="SSF52047">
    <property type="entry name" value="RNI-like"/>
    <property type="match status" value="1"/>
</dbReference>
<sequence>MYEWLLNSPSLQEFNIHDDIPLKSGWVGEVWGSSIKRITIFYRCYDEQEDHSLFTLSTPNLVFLDYSSFVAQDYSLEFGDSLVQARLDLRLWKYYVPPSPEMHDPEIDVLWGDATKLIAAIRNVVTLDLSADSLEVFYFSCNSMPEFNNLVNLSFESHNERGWQVLPLLLKKSPNLETLVIKGLVHEITNKCGDACVCVDDKKKKKKKKKKTSCCLLSCQVKVLKIYGYGGSSREVKQMRHFFENLRCLQVVKVEVQVGHQDNYLQVTNELINLLPPACKLHFI</sequence>
<reference evidence="2" key="1">
    <citation type="submission" date="2016-07" db="EMBL/GenBank/DDBJ databases">
        <title>De novo transcriptome assembly of four accessions of the metal hyperaccumulator plant Noccaea caerulescens.</title>
        <authorList>
            <person name="Blande D."/>
            <person name="Halimaa P."/>
            <person name="Tervahauta A.I."/>
            <person name="Aarts M.G."/>
            <person name="Karenlampi S.O."/>
        </authorList>
    </citation>
    <scope>NUCLEOTIDE SEQUENCE</scope>
</reference>
<gene>
    <name evidence="2" type="ORF">LC_TR11768_c0_g1_i1_g.41349</name>
</gene>
<dbReference type="PANTHER" id="PTHR31293">
    <property type="entry name" value="RNI-LIKE SUPERFAMILY PROTEIN"/>
    <property type="match status" value="1"/>
</dbReference>
<dbReference type="SMART" id="SM00579">
    <property type="entry name" value="FBD"/>
    <property type="match status" value="1"/>
</dbReference>
<name>A0A1J3FTB0_NOCCA</name>
<accession>A0A1J3FTB0</accession>
<evidence type="ECO:0000313" key="2">
    <source>
        <dbReference type="EMBL" id="JAU45824.1"/>
    </source>
</evidence>